<dbReference type="AlphaFoldDB" id="A0AAE0IMI1"/>
<dbReference type="SUPFAM" id="SSF117281">
    <property type="entry name" value="Kelch motif"/>
    <property type="match status" value="1"/>
</dbReference>
<evidence type="ECO:0000256" key="3">
    <source>
        <dbReference type="SAM" id="MobiDB-lite"/>
    </source>
</evidence>
<feature type="compositionally biased region" description="Basic residues" evidence="3">
    <location>
        <begin position="32"/>
        <end position="42"/>
    </location>
</feature>
<reference evidence="4" key="2">
    <citation type="submission" date="2023-06" db="EMBL/GenBank/DDBJ databases">
        <authorList>
            <consortium name="Lawrence Berkeley National Laboratory"/>
            <person name="Haridas S."/>
            <person name="Hensen N."/>
            <person name="Bonometti L."/>
            <person name="Westerberg I."/>
            <person name="Brannstrom I.O."/>
            <person name="Guillou S."/>
            <person name="Cros-Aarteil S."/>
            <person name="Calhoun S."/>
            <person name="Kuo A."/>
            <person name="Mondo S."/>
            <person name="Pangilinan J."/>
            <person name="Riley R."/>
            <person name="Labutti K."/>
            <person name="Andreopoulos B."/>
            <person name="Lipzen A."/>
            <person name="Chen C."/>
            <person name="Yanf M."/>
            <person name="Daum C."/>
            <person name="Ng V."/>
            <person name="Clum A."/>
            <person name="Steindorff A."/>
            <person name="Ohm R."/>
            <person name="Martin F."/>
            <person name="Silar P."/>
            <person name="Natvig D."/>
            <person name="Lalanne C."/>
            <person name="Gautier V."/>
            <person name="Ament-Velasquez S.L."/>
            <person name="Kruys A."/>
            <person name="Hutchinson M.I."/>
            <person name="Powell A.J."/>
            <person name="Barry K."/>
            <person name="Miller A.N."/>
            <person name="Grigoriev I.V."/>
            <person name="Debuchy R."/>
            <person name="Gladieux P."/>
            <person name="Thoren M.H."/>
            <person name="Johannesson H."/>
        </authorList>
    </citation>
    <scope>NUCLEOTIDE SEQUENCE</scope>
    <source>
        <strain evidence="4">SMH4131-1</strain>
    </source>
</reference>
<dbReference type="EMBL" id="JAUEPO010000003">
    <property type="protein sequence ID" value="KAK3327775.1"/>
    <property type="molecule type" value="Genomic_DNA"/>
</dbReference>
<reference evidence="4" key="1">
    <citation type="journal article" date="2023" name="Mol. Phylogenet. Evol.">
        <title>Genome-scale phylogeny and comparative genomics of the fungal order Sordariales.</title>
        <authorList>
            <person name="Hensen N."/>
            <person name="Bonometti L."/>
            <person name="Westerberg I."/>
            <person name="Brannstrom I.O."/>
            <person name="Guillou S."/>
            <person name="Cros-Aarteil S."/>
            <person name="Calhoun S."/>
            <person name="Haridas S."/>
            <person name="Kuo A."/>
            <person name="Mondo S."/>
            <person name="Pangilinan J."/>
            <person name="Riley R."/>
            <person name="LaButti K."/>
            <person name="Andreopoulos B."/>
            <person name="Lipzen A."/>
            <person name="Chen C."/>
            <person name="Yan M."/>
            <person name="Daum C."/>
            <person name="Ng V."/>
            <person name="Clum A."/>
            <person name="Steindorff A."/>
            <person name="Ohm R.A."/>
            <person name="Martin F."/>
            <person name="Silar P."/>
            <person name="Natvig D.O."/>
            <person name="Lalanne C."/>
            <person name="Gautier V."/>
            <person name="Ament-Velasquez S.L."/>
            <person name="Kruys A."/>
            <person name="Hutchinson M.I."/>
            <person name="Powell A.J."/>
            <person name="Barry K."/>
            <person name="Miller A.N."/>
            <person name="Grigoriev I.V."/>
            <person name="Debuchy R."/>
            <person name="Gladieux P."/>
            <person name="Hiltunen Thoren M."/>
            <person name="Johannesson H."/>
        </authorList>
    </citation>
    <scope>NUCLEOTIDE SEQUENCE</scope>
    <source>
        <strain evidence="4">SMH4131-1</strain>
    </source>
</reference>
<name>A0AAE0IMI1_9PEZI</name>
<feature type="region of interest" description="Disordered" evidence="3">
    <location>
        <begin position="19"/>
        <end position="42"/>
    </location>
</feature>
<dbReference type="PANTHER" id="PTHR47435:SF4">
    <property type="entry name" value="KELCH REPEAT PROTEIN (AFU_ORTHOLOGUE AFUA_5G12780)"/>
    <property type="match status" value="1"/>
</dbReference>
<keyword evidence="2" id="KW-0408">Iron</keyword>
<dbReference type="GO" id="GO:0019760">
    <property type="term" value="P:glucosinolate metabolic process"/>
    <property type="evidence" value="ECO:0007669"/>
    <property type="project" value="UniProtKB-ARBA"/>
</dbReference>
<protein>
    <submittedName>
        <fullName evidence="4">Uncharacterized protein</fullName>
    </submittedName>
</protein>
<proteinExistence type="predicted"/>
<keyword evidence="1" id="KW-0677">Repeat</keyword>
<dbReference type="Gene3D" id="2.120.10.80">
    <property type="entry name" value="Kelch-type beta propeller"/>
    <property type="match status" value="3"/>
</dbReference>
<evidence type="ECO:0000313" key="5">
    <source>
        <dbReference type="Proteomes" id="UP001286456"/>
    </source>
</evidence>
<gene>
    <name evidence="4" type="ORF">B0T19DRAFT_173500</name>
</gene>
<dbReference type="InterPro" id="IPR015915">
    <property type="entry name" value="Kelch-typ_b-propeller"/>
</dbReference>
<dbReference type="InterPro" id="IPR006652">
    <property type="entry name" value="Kelch_1"/>
</dbReference>
<sequence>MESFKQLRRRTTDLLQSIPHSLPSIPSLTGHGHSHGHGHGHHAIMQGTWEKISVPPLPRSSHSINIVAGTVYIFGGQTDPSKPPADNDMHVVTLPSSGAQADYHAIKAKAAKRTIPIINEVKPSPEPEAEIAVVTQDLAEVSLDTPIEAPVDKGKSKALPDLNLGDVPAPRAGHATAVIGHRIFLFGGHSGGSVETSTPLNEGGRVWVFDTRTNLWSFIDPAPNIPPGVVPAALPAPRSHHSAVATDKPRDFNQATTQSPSGATTRAEAWREWARGDSDEVGIPQRPIVGSVAERATDLDDDGYGTLIIHGGRLAGGVRAVDVWAFDVHSRAWQRLPDAPGVPRSSTALALSKSRLYRFGGFGDPQESGDENGQLDFLELAVDRFDDEFSAGEVAVTARRPGWQSLIPGKENVGYKEVDAAATPLAWEEEEEWPGQRGAAGLEAVTVGGGREYLVLMLGEKARPRTDELQGSKFCDDVWAFKVPPQGLSPASLADTFFSAVGRKSGEGKWTKVEMGPFDDEDDASAEGPGARGFVATATMGDLEENGIVVWGGLNAENRGLGDGWIFRLD</sequence>
<evidence type="ECO:0000313" key="4">
    <source>
        <dbReference type="EMBL" id="KAK3327775.1"/>
    </source>
</evidence>
<dbReference type="PANTHER" id="PTHR47435">
    <property type="entry name" value="KELCH REPEAT PROTEIN (AFU_ORTHOLOGUE AFUA_5G12780)"/>
    <property type="match status" value="1"/>
</dbReference>
<feature type="compositionally biased region" description="Low complexity" evidence="3">
    <location>
        <begin position="19"/>
        <end position="31"/>
    </location>
</feature>
<dbReference type="Pfam" id="PF01344">
    <property type="entry name" value="Kelch_1"/>
    <property type="match status" value="1"/>
</dbReference>
<keyword evidence="5" id="KW-1185">Reference proteome</keyword>
<accession>A0AAE0IMI1</accession>
<comment type="caution">
    <text evidence="4">The sequence shown here is derived from an EMBL/GenBank/DDBJ whole genome shotgun (WGS) entry which is preliminary data.</text>
</comment>
<evidence type="ECO:0000256" key="2">
    <source>
        <dbReference type="ARBA" id="ARBA00023004"/>
    </source>
</evidence>
<organism evidence="4 5">
    <name type="scientific">Cercophora scortea</name>
    <dbReference type="NCBI Taxonomy" id="314031"/>
    <lineage>
        <taxon>Eukaryota</taxon>
        <taxon>Fungi</taxon>
        <taxon>Dikarya</taxon>
        <taxon>Ascomycota</taxon>
        <taxon>Pezizomycotina</taxon>
        <taxon>Sordariomycetes</taxon>
        <taxon>Sordariomycetidae</taxon>
        <taxon>Sordariales</taxon>
        <taxon>Lasiosphaeriaceae</taxon>
        <taxon>Cercophora</taxon>
    </lineage>
</organism>
<evidence type="ECO:0000256" key="1">
    <source>
        <dbReference type="ARBA" id="ARBA00022737"/>
    </source>
</evidence>
<dbReference type="Proteomes" id="UP001286456">
    <property type="component" value="Unassembled WGS sequence"/>
</dbReference>